<keyword evidence="3" id="KW-0677">Repeat</keyword>
<feature type="region of interest" description="Disordered" evidence="10">
    <location>
        <begin position="325"/>
        <end position="556"/>
    </location>
</feature>
<dbReference type="EnsemblMetazoa" id="AFUN008680-RA">
    <property type="protein sequence ID" value="AFUN008680-PA"/>
    <property type="gene ID" value="AFUN008680"/>
</dbReference>
<feature type="compositionally biased region" description="Low complexity" evidence="10">
    <location>
        <begin position="297"/>
        <end position="311"/>
    </location>
</feature>
<feature type="region of interest" description="Disordered" evidence="10">
    <location>
        <begin position="565"/>
        <end position="584"/>
    </location>
</feature>
<name>A0A182RQY5_ANOFN</name>
<keyword evidence="5" id="KW-0862">Zinc</keyword>
<feature type="compositionally biased region" description="Polar residues" evidence="10">
    <location>
        <begin position="424"/>
        <end position="463"/>
    </location>
</feature>
<feature type="compositionally biased region" description="Polar residues" evidence="10">
    <location>
        <begin position="669"/>
        <end position="683"/>
    </location>
</feature>
<dbReference type="SMART" id="SM00343">
    <property type="entry name" value="ZnF_C2HC"/>
    <property type="match status" value="4"/>
</dbReference>
<evidence type="ECO:0000256" key="6">
    <source>
        <dbReference type="ARBA" id="ARBA00023242"/>
    </source>
</evidence>
<dbReference type="VEuPathDB" id="VectorBase:AFUN008680"/>
<feature type="compositionally biased region" description="Acidic residues" evidence="10">
    <location>
        <begin position="655"/>
        <end position="664"/>
    </location>
</feature>
<organism evidence="12">
    <name type="scientific">Anopheles funestus</name>
    <name type="common">African malaria mosquito</name>
    <dbReference type="NCBI Taxonomy" id="62324"/>
    <lineage>
        <taxon>Eukaryota</taxon>
        <taxon>Metazoa</taxon>
        <taxon>Ecdysozoa</taxon>
        <taxon>Arthropoda</taxon>
        <taxon>Hexapoda</taxon>
        <taxon>Insecta</taxon>
        <taxon>Pterygota</taxon>
        <taxon>Neoptera</taxon>
        <taxon>Endopterygota</taxon>
        <taxon>Diptera</taxon>
        <taxon>Nematocera</taxon>
        <taxon>Culicoidea</taxon>
        <taxon>Culicidae</taxon>
        <taxon>Anophelinae</taxon>
        <taxon>Anopheles</taxon>
    </lineage>
</organism>
<feature type="compositionally biased region" description="Polar residues" evidence="10">
    <location>
        <begin position="358"/>
        <end position="371"/>
    </location>
</feature>
<evidence type="ECO:0000256" key="10">
    <source>
        <dbReference type="SAM" id="MobiDB-lite"/>
    </source>
</evidence>
<evidence type="ECO:0000256" key="9">
    <source>
        <dbReference type="PROSITE-ProRule" id="PRU00047"/>
    </source>
</evidence>
<feature type="region of interest" description="Disordered" evidence="10">
    <location>
        <begin position="228"/>
        <end position="313"/>
    </location>
</feature>
<keyword evidence="2" id="KW-0479">Metal-binding</keyword>
<dbReference type="GO" id="GO:0008270">
    <property type="term" value="F:zinc ion binding"/>
    <property type="evidence" value="ECO:0007669"/>
    <property type="project" value="UniProtKB-KW"/>
</dbReference>
<feature type="compositionally biased region" description="Polar residues" evidence="10">
    <location>
        <begin position="1598"/>
        <end position="1609"/>
    </location>
</feature>
<dbReference type="GO" id="GO:0071039">
    <property type="term" value="P:nuclear polyadenylation-dependent CUT catabolic process"/>
    <property type="evidence" value="ECO:0007669"/>
    <property type="project" value="TreeGrafter"/>
</dbReference>
<feature type="compositionally biased region" description="Basic and acidic residues" evidence="10">
    <location>
        <begin position="373"/>
        <end position="382"/>
    </location>
</feature>
<feature type="domain" description="CCHC-type" evidence="11">
    <location>
        <begin position="903"/>
        <end position="918"/>
    </location>
</feature>
<feature type="compositionally biased region" description="Polar residues" evidence="10">
    <location>
        <begin position="391"/>
        <end position="402"/>
    </location>
</feature>
<dbReference type="GO" id="GO:0071037">
    <property type="term" value="P:nuclear polyadenylation-dependent snRNA catabolic process"/>
    <property type="evidence" value="ECO:0007669"/>
    <property type="project" value="TreeGrafter"/>
</dbReference>
<evidence type="ECO:0000256" key="1">
    <source>
        <dbReference type="ARBA" id="ARBA00004123"/>
    </source>
</evidence>
<dbReference type="GO" id="GO:0071036">
    <property type="term" value="P:nuclear polyadenylation-dependent snoRNA catabolic process"/>
    <property type="evidence" value="ECO:0007669"/>
    <property type="project" value="TreeGrafter"/>
</dbReference>
<evidence type="ECO:0000256" key="5">
    <source>
        <dbReference type="ARBA" id="ARBA00022833"/>
    </source>
</evidence>
<dbReference type="STRING" id="62324.A0A182RQY5"/>
<feature type="compositionally biased region" description="Basic and acidic residues" evidence="10">
    <location>
        <begin position="1549"/>
        <end position="1564"/>
    </location>
</feature>
<feature type="compositionally biased region" description="Polar residues" evidence="10">
    <location>
        <begin position="1142"/>
        <end position="1154"/>
    </location>
</feature>
<evidence type="ECO:0000256" key="4">
    <source>
        <dbReference type="ARBA" id="ARBA00022771"/>
    </source>
</evidence>
<feature type="domain" description="CCHC-type" evidence="11">
    <location>
        <begin position="925"/>
        <end position="940"/>
    </location>
</feature>
<dbReference type="GO" id="GO:0031499">
    <property type="term" value="C:TRAMP complex"/>
    <property type="evidence" value="ECO:0007669"/>
    <property type="project" value="TreeGrafter"/>
</dbReference>
<dbReference type="InterPro" id="IPR036875">
    <property type="entry name" value="Znf_CCHC_sf"/>
</dbReference>
<feature type="region of interest" description="Disordered" evidence="10">
    <location>
        <begin position="71"/>
        <end position="110"/>
    </location>
</feature>
<dbReference type="GO" id="GO:0071031">
    <property type="term" value="P:nuclear mRNA surveillance of mRNA 3'-end processing"/>
    <property type="evidence" value="ECO:0007669"/>
    <property type="project" value="TreeGrafter"/>
</dbReference>
<feature type="region of interest" description="Disordered" evidence="10">
    <location>
        <begin position="191"/>
        <end position="212"/>
    </location>
</feature>
<feature type="domain" description="CCHC-type" evidence="11">
    <location>
        <begin position="968"/>
        <end position="983"/>
    </location>
</feature>
<feature type="region of interest" description="Disordered" evidence="10">
    <location>
        <begin position="132"/>
        <end position="172"/>
    </location>
</feature>
<feature type="region of interest" description="Disordered" evidence="10">
    <location>
        <begin position="592"/>
        <end position="637"/>
    </location>
</feature>
<feature type="region of interest" description="Disordered" evidence="10">
    <location>
        <begin position="1598"/>
        <end position="1622"/>
    </location>
</feature>
<dbReference type="VEuPathDB" id="VectorBase:AFUN2_005981"/>
<dbReference type="GO" id="GO:0071038">
    <property type="term" value="P:TRAMP-dependent tRNA surveillance pathway"/>
    <property type="evidence" value="ECO:0007669"/>
    <property type="project" value="TreeGrafter"/>
</dbReference>
<dbReference type="InterPro" id="IPR051644">
    <property type="entry name" value="TRAMP_AT-DNA-binding"/>
</dbReference>
<dbReference type="PANTHER" id="PTHR46543:SF1">
    <property type="entry name" value="ZINC FINGER CCHC DOMAIN-CONTAINING PROTEIN 7"/>
    <property type="match status" value="1"/>
</dbReference>
<dbReference type="Gene3D" id="4.10.60.10">
    <property type="entry name" value="Zinc finger, CCHC-type"/>
    <property type="match status" value="2"/>
</dbReference>
<reference evidence="12" key="1">
    <citation type="submission" date="2020-05" db="UniProtKB">
        <authorList>
            <consortium name="EnsemblMetazoa"/>
        </authorList>
    </citation>
    <scope>IDENTIFICATION</scope>
    <source>
        <strain evidence="12">FUMOZ</strain>
    </source>
</reference>
<feature type="region of interest" description="Disordered" evidence="10">
    <location>
        <begin position="1139"/>
        <end position="1165"/>
    </location>
</feature>
<proteinExistence type="predicted"/>
<evidence type="ECO:0000256" key="2">
    <source>
        <dbReference type="ARBA" id="ARBA00022723"/>
    </source>
</evidence>
<keyword evidence="4 9" id="KW-0863">Zinc-finger</keyword>
<dbReference type="InterPro" id="IPR001878">
    <property type="entry name" value="Znf_CCHC"/>
</dbReference>
<dbReference type="GO" id="GO:0003723">
    <property type="term" value="F:RNA binding"/>
    <property type="evidence" value="ECO:0007669"/>
    <property type="project" value="TreeGrafter"/>
</dbReference>
<protein>
    <recommendedName>
        <fullName evidence="7">Zinc finger CCHC domain-containing protein 7</fullName>
    </recommendedName>
    <alternativeName>
        <fullName evidence="8">TRAMP-like complex RNA-binding factor ZCCHC7</fullName>
    </alternativeName>
</protein>
<dbReference type="PROSITE" id="PS50158">
    <property type="entry name" value="ZF_CCHC"/>
    <property type="match status" value="3"/>
</dbReference>
<dbReference type="PANTHER" id="PTHR46543">
    <property type="entry name" value="ZINC FINGER CCHC DOMAIN-CONTAINING PROTEIN 7"/>
    <property type="match status" value="1"/>
</dbReference>
<dbReference type="SUPFAM" id="SSF57756">
    <property type="entry name" value="Retrovirus zinc finger-like domains"/>
    <property type="match status" value="1"/>
</dbReference>
<dbReference type="GO" id="GO:0071035">
    <property type="term" value="P:nuclear polyadenylation-dependent rRNA catabolic process"/>
    <property type="evidence" value="ECO:0007669"/>
    <property type="project" value="TreeGrafter"/>
</dbReference>
<feature type="region of interest" description="Disordered" evidence="10">
    <location>
        <begin position="1545"/>
        <end position="1564"/>
    </location>
</feature>
<feature type="compositionally biased region" description="Basic and acidic residues" evidence="10">
    <location>
        <begin position="501"/>
        <end position="512"/>
    </location>
</feature>
<feature type="compositionally biased region" description="Low complexity" evidence="10">
    <location>
        <begin position="96"/>
        <end position="107"/>
    </location>
</feature>
<evidence type="ECO:0000256" key="7">
    <source>
        <dbReference type="ARBA" id="ARBA00041190"/>
    </source>
</evidence>
<feature type="region of interest" description="Disordered" evidence="10">
    <location>
        <begin position="653"/>
        <end position="784"/>
    </location>
</feature>
<keyword evidence="6" id="KW-0539">Nucleus</keyword>
<evidence type="ECO:0000256" key="8">
    <source>
        <dbReference type="ARBA" id="ARBA00043023"/>
    </source>
</evidence>
<feature type="compositionally biased region" description="Basic and acidic residues" evidence="10">
    <location>
        <begin position="610"/>
        <end position="620"/>
    </location>
</feature>
<feature type="compositionally biased region" description="Basic and acidic residues" evidence="10">
    <location>
        <begin position="1610"/>
        <end position="1622"/>
    </location>
</feature>
<evidence type="ECO:0000259" key="11">
    <source>
        <dbReference type="PROSITE" id="PS50158"/>
    </source>
</evidence>
<feature type="compositionally biased region" description="Basic residues" evidence="10">
    <location>
        <begin position="621"/>
        <end position="631"/>
    </location>
</feature>
<evidence type="ECO:0000256" key="3">
    <source>
        <dbReference type="ARBA" id="ARBA00022737"/>
    </source>
</evidence>
<accession>A0A182RQY5</accession>
<comment type="subcellular location">
    <subcellularLocation>
        <location evidence="1">Nucleus</location>
    </subcellularLocation>
</comment>
<sequence length="1671" mass="187056">MDLEDRELAVLEERLYSSIHHSYEDAPKIPDVAPVPSPALRIVSRTSVINNGQGTLPANMKRYWVDSSFSSAGERAPYPKTTPAGTDQKLTVPETNSSESSKNGGSNEPKRMFLAPYQSLLGNMDRNVSENEPSMLEVTSERSTVPERASVPKDTPNVPTLQLKKKKQTKQNAHYVEKKLESLLKLIHRDRKQNAKQTIDSKKAKASKVRQRKQSQVVVAEIILNSSDEDSQPAKKYESTAVSLSDGEGDEVIIVPTPPPPKICIDCSDEEDTQSTQFALPKSKSKSKTKGRLAIVNSSRGGSPSNSSIMSDDFIGQHDRLRLNDSFTESIPSDDELERAIEGLSGKTLKDATDRVPSVSSEDTVCTSGDTTDQEKQSEKTGKAINKSKSHLQVNSSGSTPGAKSKKENAATKKTPSKQKLSKMATSSPNIKVMSPNTSKRSAGNKTNTGAMSNDTSNTSKTAGISKPRSKSPVTLAMEIVRKQFETQQSREVSGKKAKAKKDADSLKETRSIPKSITPAAVAPGTTSDKSTERIKNGTTATKPKTKKIPVIDDNVSSESDIDIFPAINNSSSPQGLEKSSRRSAASFFDQIGDVSSESDYDESFLQPKKSAEKPTVEKERKKRIGRKRKQYNSETYSDEDFACLLTDIIRAISDTEEEDDDPADNVNKESNAQPASTANPVNIENGVNEPSTPSSKQDRNPKKKRKVKDAFPPADSTVDPMEQQSVNDNRDSQQQQQQQPELVVKKKKKLKDPKPSVRPLVGTSGSTPEILTHPSEKAHSPIDTVEQTQVIKSAEISATEATVPPQPLPQIISDSTDEDVEIVENIQLHVVPGTTGESAQRTQPIGPDCAWNEEMKQFYNNSWADEDFNMDLVLRRMPYDSRHWPIVHKDRFPDPPRKELICCNCGDRGHMKFKCRNTPKEPVCFMCGGKGHKEPRCPKTICLNCGAKTRSFVRGCKSCARDADITCFSCGLRGHTQRSCPDLWRRYHSTIEDNVPLRTECETNPNARWCSICSKPGHQAYMCNDARRIFGHAIPNMRVSSYMPAYRREYNRCSKHRNDEQEKRLATDPSARYNLFSTDANDCEFNLHELASNENGFYFNFLKASGLWEKYERQSSNDVEENVMEQPEALVQPLVAEAPTKESTPSERSPSVSQAEEITQPEPEITEEMICATEPCKEVPITMNAPSEVPVVEENSNYSFSEFHTEEMQLDDVQQMVNMDPPPTLDRNVPTENNSEQVTLSDFIPFTIDTVKTPLTLPLSEPQIPPALSAPVAPSSETPMTVPAISSAADSVVKPQSEGQVSDIAKVLLTKERATMLLSAKGTEFLQESGKKYNLHLSITFEAVGNVLLITGTPEAQEQFHEELVRYLTESEDHARNAKYFLACGPKLSNKMARYIAMFLQGLASEADSVEELLKKFRNAKSDEAKERHRRKLNVQLFGVYGLRDGRKHLNVLRNQLELCMKANPWKSELSQHRRTIIDHAIRYIFSAYDHKHYGQFVKEYDELKQANKLKKLTFDDLGIPTIIKRPKTLQDELHKQLAKEKRKAKVKEKVAKQVPEKPSPEEKAYANFLRRATNHRPIDTNRPNQVDNSARHIQQTQGTENMANSQWTHREWNRDESPSSRERYHWYRKTEALDHGQPSTSNVSRLADRANALRNQELNQLQRLQDMLR</sequence>
<feature type="compositionally biased region" description="Polar residues" evidence="10">
    <location>
        <begin position="83"/>
        <end position="95"/>
    </location>
</feature>
<feature type="compositionally biased region" description="Low complexity" evidence="10">
    <location>
        <begin position="1155"/>
        <end position="1164"/>
    </location>
</feature>
<evidence type="ECO:0000313" key="12">
    <source>
        <dbReference type="EnsemblMetazoa" id="AFUN008680-PA"/>
    </source>
</evidence>
<feature type="compositionally biased region" description="Low complexity" evidence="10">
    <location>
        <begin position="724"/>
        <end position="743"/>
    </location>
</feature>